<evidence type="ECO:0000313" key="1">
    <source>
        <dbReference type="EMBL" id="CDW45876.1"/>
    </source>
</evidence>
<accession>A0A0K2V7H2</accession>
<name>A0A0K2V7H2_LEPSM</name>
<reference evidence="1" key="1">
    <citation type="submission" date="2014-05" db="EMBL/GenBank/DDBJ databases">
        <authorList>
            <person name="Chronopoulou M."/>
        </authorList>
    </citation>
    <scope>NUCLEOTIDE SEQUENCE</scope>
    <source>
        <tissue evidence="1">Whole organism</tissue>
    </source>
</reference>
<dbReference type="EMBL" id="HACA01028515">
    <property type="protein sequence ID" value="CDW45876.1"/>
    <property type="molecule type" value="Transcribed_RNA"/>
</dbReference>
<sequence length="19" mass="2254">MMLQSSFNFLTEIRLPLNV</sequence>
<dbReference type="AlphaFoldDB" id="A0A0K2V7H2"/>
<proteinExistence type="predicted"/>
<organism evidence="1">
    <name type="scientific">Lepeophtheirus salmonis</name>
    <name type="common">Salmon louse</name>
    <name type="synonym">Caligus salmonis</name>
    <dbReference type="NCBI Taxonomy" id="72036"/>
    <lineage>
        <taxon>Eukaryota</taxon>
        <taxon>Metazoa</taxon>
        <taxon>Ecdysozoa</taxon>
        <taxon>Arthropoda</taxon>
        <taxon>Crustacea</taxon>
        <taxon>Multicrustacea</taxon>
        <taxon>Hexanauplia</taxon>
        <taxon>Copepoda</taxon>
        <taxon>Siphonostomatoida</taxon>
        <taxon>Caligidae</taxon>
        <taxon>Lepeophtheirus</taxon>
    </lineage>
</organism>
<protein>
    <submittedName>
        <fullName evidence="1">Uncharacterized protein</fullName>
    </submittedName>
</protein>